<accession>Q1N458</accession>
<dbReference type="HOGENOM" id="CLU_2140973_0_0_6"/>
<dbReference type="EMBL" id="AAQH01000003">
    <property type="protein sequence ID" value="EAT13007.1"/>
    <property type="molecule type" value="Genomic_DNA"/>
</dbReference>
<organism evidence="1 2">
    <name type="scientific">Bermanella marisrubri</name>
    <dbReference type="NCBI Taxonomy" id="207949"/>
    <lineage>
        <taxon>Bacteria</taxon>
        <taxon>Pseudomonadati</taxon>
        <taxon>Pseudomonadota</taxon>
        <taxon>Gammaproteobacteria</taxon>
        <taxon>Oceanospirillales</taxon>
        <taxon>Oceanospirillaceae</taxon>
        <taxon>Bermanella</taxon>
    </lineage>
</organism>
<keyword evidence="2" id="KW-1185">Reference proteome</keyword>
<sequence>MNSYQCEYLDLLNRGLIGTEVGFQAIRARKDYIDYFGAKINTGEIYYARSLENNSLINTRVSQESIEKIIALLFTKSRAQLKLLESINVDEDEAFKRHQAGLKYLNKKAKAH</sequence>
<name>Q1N458_9GAMM</name>
<dbReference type="AlphaFoldDB" id="Q1N458"/>
<proteinExistence type="predicted"/>
<gene>
    <name evidence="1" type="ORF">RED65_14962</name>
</gene>
<dbReference type="RefSeq" id="WP_007018078.1">
    <property type="nucleotide sequence ID" value="NZ_CH724115.1"/>
</dbReference>
<evidence type="ECO:0000313" key="2">
    <source>
        <dbReference type="Proteomes" id="UP000004263"/>
    </source>
</evidence>
<dbReference type="Proteomes" id="UP000004263">
    <property type="component" value="Unassembled WGS sequence"/>
</dbReference>
<protein>
    <submittedName>
        <fullName evidence="1">Uncharacterized protein</fullName>
    </submittedName>
</protein>
<reference evidence="1 2" key="1">
    <citation type="submission" date="2006-03" db="EMBL/GenBank/DDBJ databases">
        <authorList>
            <person name="Pinhassi J."/>
            <person name="Pedros-Alio C."/>
            <person name="Ferriera S."/>
            <person name="Johnson J."/>
            <person name="Kravitz S."/>
            <person name="Halpern A."/>
            <person name="Remington K."/>
            <person name="Beeson K."/>
            <person name="Tran B."/>
            <person name="Rogers Y.-H."/>
            <person name="Friedman R."/>
            <person name="Venter J.C."/>
        </authorList>
    </citation>
    <scope>NUCLEOTIDE SEQUENCE [LARGE SCALE GENOMIC DNA]</scope>
    <source>
        <strain evidence="1 2">RED65</strain>
    </source>
</reference>
<comment type="caution">
    <text evidence="1">The sequence shown here is derived from an EMBL/GenBank/DDBJ whole genome shotgun (WGS) entry which is preliminary data.</text>
</comment>
<evidence type="ECO:0000313" key="1">
    <source>
        <dbReference type="EMBL" id="EAT13007.1"/>
    </source>
</evidence>